<dbReference type="Proteomes" id="UP000693946">
    <property type="component" value="Linkage Group LG17"/>
</dbReference>
<proteinExistence type="predicted"/>
<name>A0AAV6RXM1_SOLSE</name>
<reference evidence="1 2" key="1">
    <citation type="journal article" date="2021" name="Sci. Rep.">
        <title>Chromosome anchoring in Senegalese sole (Solea senegalensis) reveals sex-associated markers and genome rearrangements in flatfish.</title>
        <authorList>
            <person name="Guerrero-Cozar I."/>
            <person name="Gomez-Garrido J."/>
            <person name="Berbel C."/>
            <person name="Martinez-Blanch J.F."/>
            <person name="Alioto T."/>
            <person name="Claros M.G."/>
            <person name="Gagnaire P.A."/>
            <person name="Manchado M."/>
        </authorList>
    </citation>
    <scope>NUCLEOTIDE SEQUENCE [LARGE SCALE GENOMIC DNA]</scope>
    <source>
        <strain evidence="1">Sse05_10M</strain>
    </source>
</reference>
<sequence length="110" mass="12330">MLNPGFDIARSWVQQCLTLDLTLPDPGYYPDPRSDIAQSWVQQCRILDLTLPILDITLILGPMPDPGSGIAHPGYITILDLTLPNPGSNNARPWIWHRPDPGYDITRSRI</sequence>
<organism evidence="1 2">
    <name type="scientific">Solea senegalensis</name>
    <name type="common">Senegalese sole</name>
    <dbReference type="NCBI Taxonomy" id="28829"/>
    <lineage>
        <taxon>Eukaryota</taxon>
        <taxon>Metazoa</taxon>
        <taxon>Chordata</taxon>
        <taxon>Craniata</taxon>
        <taxon>Vertebrata</taxon>
        <taxon>Euteleostomi</taxon>
        <taxon>Actinopterygii</taxon>
        <taxon>Neopterygii</taxon>
        <taxon>Teleostei</taxon>
        <taxon>Neoteleostei</taxon>
        <taxon>Acanthomorphata</taxon>
        <taxon>Carangaria</taxon>
        <taxon>Pleuronectiformes</taxon>
        <taxon>Pleuronectoidei</taxon>
        <taxon>Soleidae</taxon>
        <taxon>Solea</taxon>
    </lineage>
</organism>
<dbReference type="EMBL" id="JAGKHQ010000009">
    <property type="protein sequence ID" value="KAG7509479.1"/>
    <property type="molecule type" value="Genomic_DNA"/>
</dbReference>
<comment type="caution">
    <text evidence="1">The sequence shown here is derived from an EMBL/GenBank/DDBJ whole genome shotgun (WGS) entry which is preliminary data.</text>
</comment>
<accession>A0AAV6RXM1</accession>
<evidence type="ECO:0000313" key="1">
    <source>
        <dbReference type="EMBL" id="KAG7509479.1"/>
    </source>
</evidence>
<protein>
    <submittedName>
        <fullName evidence="1">Uncharacterized protein</fullName>
    </submittedName>
</protein>
<dbReference type="AlphaFoldDB" id="A0AAV6RXM1"/>
<gene>
    <name evidence="1" type="ORF">JOB18_045436</name>
</gene>
<evidence type="ECO:0000313" key="2">
    <source>
        <dbReference type="Proteomes" id="UP000693946"/>
    </source>
</evidence>
<keyword evidence="2" id="KW-1185">Reference proteome</keyword>